<keyword evidence="3" id="KW-0804">Transcription</keyword>
<dbReference type="SUPFAM" id="SSF46689">
    <property type="entry name" value="Homeodomain-like"/>
    <property type="match status" value="1"/>
</dbReference>
<feature type="DNA-binding region" description="H-T-H motif" evidence="4">
    <location>
        <begin position="31"/>
        <end position="50"/>
    </location>
</feature>
<dbReference type="GO" id="GO:0003677">
    <property type="term" value="F:DNA binding"/>
    <property type="evidence" value="ECO:0007669"/>
    <property type="project" value="UniProtKB-UniRule"/>
</dbReference>
<dbReference type="AlphaFoldDB" id="A0A9X2MUB7"/>
<organism evidence="6 7">
    <name type="scientific">Paenibacillus soyae</name>
    <dbReference type="NCBI Taxonomy" id="2969249"/>
    <lineage>
        <taxon>Bacteria</taxon>
        <taxon>Bacillati</taxon>
        <taxon>Bacillota</taxon>
        <taxon>Bacilli</taxon>
        <taxon>Bacillales</taxon>
        <taxon>Paenibacillaceae</taxon>
        <taxon>Paenibacillus</taxon>
    </lineage>
</organism>
<dbReference type="Proteomes" id="UP001141950">
    <property type="component" value="Unassembled WGS sequence"/>
</dbReference>
<dbReference type="Pfam" id="PF21993">
    <property type="entry name" value="TetR_C_13_2"/>
    <property type="match status" value="1"/>
</dbReference>
<evidence type="ECO:0000256" key="3">
    <source>
        <dbReference type="ARBA" id="ARBA00023163"/>
    </source>
</evidence>
<dbReference type="InterPro" id="IPR023772">
    <property type="entry name" value="DNA-bd_HTH_TetR-type_CS"/>
</dbReference>
<dbReference type="SUPFAM" id="SSF48498">
    <property type="entry name" value="Tetracyclin repressor-like, C-terminal domain"/>
    <property type="match status" value="1"/>
</dbReference>
<name>A0A9X2MUB7_9BACL</name>
<dbReference type="PANTHER" id="PTHR47506">
    <property type="entry name" value="TRANSCRIPTIONAL REGULATORY PROTEIN"/>
    <property type="match status" value="1"/>
</dbReference>
<dbReference type="PRINTS" id="PR00455">
    <property type="entry name" value="HTHTETR"/>
</dbReference>
<dbReference type="InterPro" id="IPR036271">
    <property type="entry name" value="Tet_transcr_reg_TetR-rel_C_sf"/>
</dbReference>
<dbReference type="InterPro" id="IPR009057">
    <property type="entry name" value="Homeodomain-like_sf"/>
</dbReference>
<comment type="caution">
    <text evidence="6">The sequence shown here is derived from an EMBL/GenBank/DDBJ whole genome shotgun (WGS) entry which is preliminary data.</text>
</comment>
<dbReference type="RefSeq" id="WP_257450281.1">
    <property type="nucleotide sequence ID" value="NZ_JANIPJ010000018.1"/>
</dbReference>
<dbReference type="InterPro" id="IPR001647">
    <property type="entry name" value="HTH_TetR"/>
</dbReference>
<dbReference type="InterPro" id="IPR054156">
    <property type="entry name" value="YxaF_TetR_C"/>
</dbReference>
<dbReference type="Gene3D" id="1.10.357.10">
    <property type="entry name" value="Tetracycline Repressor, domain 2"/>
    <property type="match status" value="1"/>
</dbReference>
<evidence type="ECO:0000256" key="4">
    <source>
        <dbReference type="PROSITE-ProRule" id="PRU00335"/>
    </source>
</evidence>
<keyword evidence="7" id="KW-1185">Reference proteome</keyword>
<feature type="domain" description="HTH tetR-type" evidence="5">
    <location>
        <begin position="8"/>
        <end position="68"/>
    </location>
</feature>
<dbReference type="EMBL" id="JANIPJ010000018">
    <property type="protein sequence ID" value="MCR2806640.1"/>
    <property type="molecule type" value="Genomic_DNA"/>
</dbReference>
<dbReference type="Gene3D" id="1.10.10.60">
    <property type="entry name" value="Homeodomain-like"/>
    <property type="match status" value="1"/>
</dbReference>
<reference evidence="6" key="1">
    <citation type="submission" date="2022-08" db="EMBL/GenBank/DDBJ databases">
        <title>The genomic sequence of strain Paenibacillus sp. SCIV0701.</title>
        <authorList>
            <person name="Zhao H."/>
        </authorList>
    </citation>
    <scope>NUCLEOTIDE SEQUENCE</scope>
    <source>
        <strain evidence="6">SCIV0701</strain>
    </source>
</reference>
<evidence type="ECO:0000256" key="1">
    <source>
        <dbReference type="ARBA" id="ARBA00023015"/>
    </source>
</evidence>
<evidence type="ECO:0000259" key="5">
    <source>
        <dbReference type="PROSITE" id="PS50977"/>
    </source>
</evidence>
<dbReference type="PROSITE" id="PS01081">
    <property type="entry name" value="HTH_TETR_1"/>
    <property type="match status" value="1"/>
</dbReference>
<dbReference type="Pfam" id="PF00440">
    <property type="entry name" value="TetR_N"/>
    <property type="match status" value="1"/>
</dbReference>
<evidence type="ECO:0000313" key="7">
    <source>
        <dbReference type="Proteomes" id="UP001141950"/>
    </source>
</evidence>
<keyword evidence="2 4" id="KW-0238">DNA-binding</keyword>
<dbReference type="PROSITE" id="PS50977">
    <property type="entry name" value="HTH_TETR_2"/>
    <property type="match status" value="1"/>
</dbReference>
<keyword evidence="1" id="KW-0805">Transcription regulation</keyword>
<evidence type="ECO:0000313" key="6">
    <source>
        <dbReference type="EMBL" id="MCR2806640.1"/>
    </source>
</evidence>
<evidence type="ECO:0000256" key="2">
    <source>
        <dbReference type="ARBA" id="ARBA00023125"/>
    </source>
</evidence>
<gene>
    <name evidence="6" type="ORF">NQZ67_22410</name>
</gene>
<proteinExistence type="predicted"/>
<protein>
    <submittedName>
        <fullName evidence="6">TetR/AcrR family transcriptional regulator</fullName>
    </submittedName>
</protein>
<dbReference type="PANTHER" id="PTHR47506:SF6">
    <property type="entry name" value="HTH-TYPE TRANSCRIPTIONAL REPRESSOR NEMR"/>
    <property type="match status" value="1"/>
</dbReference>
<accession>A0A9X2MUB7</accession>
<sequence length="196" mass="22149">MRKNTPTVSNRDVVLQTASNLFLTRGYQVTSMDEIVSMSKVSKTNIYYHFKSKEELLLAIVDQLIAHYEYRLSHILSQSHMPFMEKLERFFEIVAGEQEQNDFLGGCPILTLYTQTSMESAEVRSRIKGFFERQLEHVESLLLEGSATGLFPSNLPARATATLIVSSVEGALFVSKATERPQMLKDLLHALAAMLK</sequence>